<dbReference type="PROSITE" id="PS51257">
    <property type="entry name" value="PROKAR_LIPOPROTEIN"/>
    <property type="match status" value="1"/>
</dbReference>
<proteinExistence type="predicted"/>
<sequence>MKTFYGRFELTSNDLIYNMAHVLFSCMAIAGEWIVICSQLARNWTKKKEINKVGLREYSGTCAYMKELILSIELILKWEEKEIRDDRVLESPNQFGLCHPSTVQSSPVQRHISNL</sequence>
<evidence type="ECO:0000256" key="1">
    <source>
        <dbReference type="SAM" id="Phobius"/>
    </source>
</evidence>
<dbReference type="Proteomes" id="UP001346149">
    <property type="component" value="Unassembled WGS sequence"/>
</dbReference>
<reference evidence="2 3" key="1">
    <citation type="journal article" date="2023" name="Hortic Res">
        <title>Pangenome of water caltrop reveals structural variations and asymmetric subgenome divergence after allopolyploidization.</title>
        <authorList>
            <person name="Zhang X."/>
            <person name="Chen Y."/>
            <person name="Wang L."/>
            <person name="Yuan Y."/>
            <person name="Fang M."/>
            <person name="Shi L."/>
            <person name="Lu R."/>
            <person name="Comes H.P."/>
            <person name="Ma Y."/>
            <person name="Chen Y."/>
            <person name="Huang G."/>
            <person name="Zhou Y."/>
            <person name="Zheng Z."/>
            <person name="Qiu Y."/>
        </authorList>
    </citation>
    <scope>NUCLEOTIDE SEQUENCE [LARGE SCALE GENOMIC DNA]</scope>
    <source>
        <strain evidence="2">F231</strain>
    </source>
</reference>
<gene>
    <name evidence="2" type="ORF">SAY86_029275</name>
</gene>
<keyword evidence="1" id="KW-1133">Transmembrane helix</keyword>
<feature type="transmembrane region" description="Helical" evidence="1">
    <location>
        <begin position="20"/>
        <end position="41"/>
    </location>
</feature>
<accession>A0AAN7M3F4</accession>
<organism evidence="2 3">
    <name type="scientific">Trapa natans</name>
    <name type="common">Water chestnut</name>
    <dbReference type="NCBI Taxonomy" id="22666"/>
    <lineage>
        <taxon>Eukaryota</taxon>
        <taxon>Viridiplantae</taxon>
        <taxon>Streptophyta</taxon>
        <taxon>Embryophyta</taxon>
        <taxon>Tracheophyta</taxon>
        <taxon>Spermatophyta</taxon>
        <taxon>Magnoliopsida</taxon>
        <taxon>eudicotyledons</taxon>
        <taxon>Gunneridae</taxon>
        <taxon>Pentapetalae</taxon>
        <taxon>rosids</taxon>
        <taxon>malvids</taxon>
        <taxon>Myrtales</taxon>
        <taxon>Lythraceae</taxon>
        <taxon>Trapa</taxon>
    </lineage>
</organism>
<protein>
    <submittedName>
        <fullName evidence="2">Uncharacterized protein</fullName>
    </submittedName>
</protein>
<evidence type="ECO:0000313" key="3">
    <source>
        <dbReference type="Proteomes" id="UP001346149"/>
    </source>
</evidence>
<comment type="caution">
    <text evidence="2">The sequence shown here is derived from an EMBL/GenBank/DDBJ whole genome shotgun (WGS) entry which is preliminary data.</text>
</comment>
<keyword evidence="3" id="KW-1185">Reference proteome</keyword>
<dbReference type="EMBL" id="JAXQNO010000006">
    <property type="protein sequence ID" value="KAK4796949.1"/>
    <property type="molecule type" value="Genomic_DNA"/>
</dbReference>
<evidence type="ECO:0000313" key="2">
    <source>
        <dbReference type="EMBL" id="KAK4796949.1"/>
    </source>
</evidence>
<dbReference type="AlphaFoldDB" id="A0AAN7M3F4"/>
<name>A0AAN7M3F4_TRANT</name>
<keyword evidence="1" id="KW-0812">Transmembrane</keyword>
<keyword evidence="1" id="KW-0472">Membrane</keyword>